<protein>
    <submittedName>
        <fullName evidence="2">Uncharacterized protein</fullName>
    </submittedName>
</protein>
<feature type="signal peptide" evidence="1">
    <location>
        <begin position="1"/>
        <end position="17"/>
    </location>
</feature>
<dbReference type="Proteomes" id="UP001201163">
    <property type="component" value="Unassembled WGS sequence"/>
</dbReference>
<comment type="caution">
    <text evidence="2">The sequence shown here is derived from an EMBL/GenBank/DDBJ whole genome shotgun (WGS) entry which is preliminary data.</text>
</comment>
<reference evidence="2" key="1">
    <citation type="submission" date="2022-01" db="EMBL/GenBank/DDBJ databases">
        <title>Comparative genomics reveals a dynamic genome evolution in the ectomycorrhizal milk-cap (Lactarius) mushrooms.</title>
        <authorList>
            <consortium name="DOE Joint Genome Institute"/>
            <person name="Lebreton A."/>
            <person name="Tang N."/>
            <person name="Kuo A."/>
            <person name="LaButti K."/>
            <person name="Drula E."/>
            <person name="Barry K."/>
            <person name="Clum A."/>
            <person name="Lipzen A."/>
            <person name="Mousain D."/>
            <person name="Ng V."/>
            <person name="Wang R."/>
            <person name="Wang X."/>
            <person name="Dai Y."/>
            <person name="Henrissat B."/>
            <person name="Grigoriev I.V."/>
            <person name="Guerin-Laguette A."/>
            <person name="Yu F."/>
            <person name="Martin F.M."/>
        </authorList>
    </citation>
    <scope>NUCLEOTIDE SEQUENCE</scope>
    <source>
        <strain evidence="2">QP</strain>
    </source>
</reference>
<keyword evidence="1" id="KW-0732">Signal</keyword>
<gene>
    <name evidence="2" type="ORF">EDB92DRAFT_1944937</name>
</gene>
<keyword evidence="3" id="KW-1185">Reference proteome</keyword>
<name>A0AAD4QE96_9AGAM</name>
<dbReference type="AlphaFoldDB" id="A0AAD4QE96"/>
<dbReference type="EMBL" id="JAKELL010000020">
    <property type="protein sequence ID" value="KAH8992982.1"/>
    <property type="molecule type" value="Genomic_DNA"/>
</dbReference>
<evidence type="ECO:0000313" key="3">
    <source>
        <dbReference type="Proteomes" id="UP001201163"/>
    </source>
</evidence>
<evidence type="ECO:0000256" key="1">
    <source>
        <dbReference type="SAM" id="SignalP"/>
    </source>
</evidence>
<proteinExistence type="predicted"/>
<accession>A0AAD4QE96</accession>
<evidence type="ECO:0000313" key="2">
    <source>
        <dbReference type="EMBL" id="KAH8992982.1"/>
    </source>
</evidence>
<sequence length="73" mass="7813">MFMKIILALSLAAFTLAVPVTQPQVCSSNPTLAEFCLSIAATGLSATNDEVAFLYIIYLEYCAVIVGLPPPYL</sequence>
<organism evidence="2 3">
    <name type="scientific">Lactarius akahatsu</name>
    <dbReference type="NCBI Taxonomy" id="416441"/>
    <lineage>
        <taxon>Eukaryota</taxon>
        <taxon>Fungi</taxon>
        <taxon>Dikarya</taxon>
        <taxon>Basidiomycota</taxon>
        <taxon>Agaricomycotina</taxon>
        <taxon>Agaricomycetes</taxon>
        <taxon>Russulales</taxon>
        <taxon>Russulaceae</taxon>
        <taxon>Lactarius</taxon>
    </lineage>
</organism>
<feature type="chain" id="PRO_5042156068" evidence="1">
    <location>
        <begin position="18"/>
        <end position="73"/>
    </location>
</feature>